<dbReference type="eggNOG" id="ENOG5031YWE">
    <property type="taxonomic scope" value="Bacteria"/>
</dbReference>
<dbReference type="Proteomes" id="UP000008703">
    <property type="component" value="Chromosome"/>
</dbReference>
<reference evidence="2" key="1">
    <citation type="submission" date="2011-08" db="EMBL/GenBank/DDBJ databases">
        <title>Complete sequence of chromosome of Streptomyces violaceusniger Tu 4113.</title>
        <authorList>
            <consortium name="US DOE Joint Genome Institute"/>
            <person name="Lucas S."/>
            <person name="Han J."/>
            <person name="Lapidus A."/>
            <person name="Cheng J.-F."/>
            <person name="Goodwin L."/>
            <person name="Pitluck S."/>
            <person name="Peters L."/>
            <person name="Ivanova N."/>
            <person name="Daligault H."/>
            <person name="Detter J.C."/>
            <person name="Han C."/>
            <person name="Tapia R."/>
            <person name="Land M."/>
            <person name="Hauser L."/>
            <person name="Kyrpides N."/>
            <person name="Ivanova N."/>
            <person name="Pagani I."/>
            <person name="Hagen A."/>
            <person name="Katz L."/>
            <person name="Fiedler H.-P."/>
            <person name="Keasling J."/>
            <person name="Fortman J."/>
            <person name="Woyke T."/>
        </authorList>
    </citation>
    <scope>NUCLEOTIDE SEQUENCE [LARGE SCALE GENOMIC DNA]</scope>
    <source>
        <strain evidence="2">Tu 4113</strain>
    </source>
</reference>
<accession>G2NWK7</accession>
<sequence>MIIINLESGMALSMSPPQAEDIFEQLQNQLRNRQETSPPAAGPAPKSLQLSDGHPMWDKSSGGGRDGKEWDLSNDLERAETLYHSVTPNVRFFLDFLMDRPGQLLDADEICEHSEGRFTKRSSLAGSLNGIAKPYRESQRNYPFYWWEGDPSQYAMKPVVAELFRRARTRG</sequence>
<feature type="region of interest" description="Disordered" evidence="1">
    <location>
        <begin position="31"/>
        <end position="71"/>
    </location>
</feature>
<dbReference type="Pfam" id="PF19980">
    <property type="entry name" value="DUF6416"/>
    <property type="match status" value="1"/>
</dbReference>
<organism evidence="2 3">
    <name type="scientific">Streptomyces violaceusniger (strain Tu 4113)</name>
    <dbReference type="NCBI Taxonomy" id="653045"/>
    <lineage>
        <taxon>Bacteria</taxon>
        <taxon>Bacillati</taxon>
        <taxon>Actinomycetota</taxon>
        <taxon>Actinomycetes</taxon>
        <taxon>Kitasatosporales</taxon>
        <taxon>Streptomycetaceae</taxon>
        <taxon>Streptomyces</taxon>
        <taxon>Streptomyces violaceusniger group</taxon>
    </lineage>
</organism>
<dbReference type="RefSeq" id="WP_014060436.1">
    <property type="nucleotide sequence ID" value="NC_015957.1"/>
</dbReference>
<dbReference type="AlphaFoldDB" id="G2NWK7"/>
<evidence type="ECO:0000313" key="3">
    <source>
        <dbReference type="Proteomes" id="UP000008703"/>
    </source>
</evidence>
<keyword evidence="3" id="KW-1185">Reference proteome</keyword>
<gene>
    <name evidence="2" type="ORF">Strvi_7624</name>
</gene>
<dbReference type="EMBL" id="CP002994">
    <property type="protein sequence ID" value="AEM86964.1"/>
    <property type="molecule type" value="Genomic_DNA"/>
</dbReference>
<dbReference type="KEGG" id="svl:Strvi_7624"/>
<dbReference type="HOGENOM" id="CLU_1562053_0_0_11"/>
<evidence type="ECO:0000256" key="1">
    <source>
        <dbReference type="SAM" id="MobiDB-lite"/>
    </source>
</evidence>
<proteinExistence type="predicted"/>
<dbReference type="InterPro" id="IPR046301">
    <property type="entry name" value="DUF6416"/>
</dbReference>
<protein>
    <submittedName>
        <fullName evidence="2">Uncharacterized protein</fullName>
    </submittedName>
</protein>
<evidence type="ECO:0000313" key="2">
    <source>
        <dbReference type="EMBL" id="AEM86964.1"/>
    </source>
</evidence>
<name>G2NWK7_STRV4</name>